<dbReference type="Pfam" id="PF06197">
    <property type="entry name" value="DUF998"/>
    <property type="match status" value="1"/>
</dbReference>
<gene>
    <name evidence="2" type="ORF">CJ204_07665</name>
</gene>
<proteinExistence type="predicted"/>
<name>A0A2N6SYC4_9CORY</name>
<feature type="transmembrane region" description="Helical" evidence="1">
    <location>
        <begin position="159"/>
        <end position="180"/>
    </location>
</feature>
<dbReference type="AlphaFoldDB" id="A0A2N6SYC4"/>
<protein>
    <recommendedName>
        <fullName evidence="4">DUF998 domain-containing protein</fullName>
    </recommendedName>
</protein>
<keyword evidence="1" id="KW-0472">Membrane</keyword>
<evidence type="ECO:0008006" key="4">
    <source>
        <dbReference type="Google" id="ProtNLM"/>
    </source>
</evidence>
<feature type="transmembrane region" description="Helical" evidence="1">
    <location>
        <begin position="134"/>
        <end position="152"/>
    </location>
</feature>
<feature type="transmembrane region" description="Helical" evidence="1">
    <location>
        <begin position="12"/>
        <end position="33"/>
    </location>
</feature>
<reference evidence="2 3" key="1">
    <citation type="submission" date="2017-09" db="EMBL/GenBank/DDBJ databases">
        <title>Bacterial strain isolated from the female urinary microbiota.</title>
        <authorList>
            <person name="Thomas-White K."/>
            <person name="Kumar N."/>
            <person name="Forster S."/>
            <person name="Putonti C."/>
            <person name="Lawley T."/>
            <person name="Wolfe A.J."/>
        </authorList>
    </citation>
    <scope>NUCLEOTIDE SEQUENCE [LARGE SCALE GENOMIC DNA]</scope>
    <source>
        <strain evidence="2 3">UMB0908</strain>
    </source>
</reference>
<dbReference type="EMBL" id="PNHF01000016">
    <property type="protein sequence ID" value="PMC62063.1"/>
    <property type="molecule type" value="Genomic_DNA"/>
</dbReference>
<feature type="transmembrane region" description="Helical" evidence="1">
    <location>
        <begin position="57"/>
        <end position="78"/>
    </location>
</feature>
<dbReference type="InterPro" id="IPR009339">
    <property type="entry name" value="DUF998"/>
</dbReference>
<sequence>MPVSRLTTARVAVFAVAVAAAVAYSSWGLEWFLPGGVDPLRSYPSQLAVVAEPHGTLFARADTVSGTLLVVLGALLWSWSRRGRLVPAGLVLWGGATVADSFFRMPMVTTVGPGASAALTEAEKSAVLVHSLRSSTAAVGMALVGAGLWLIARGRSLRAGRILAGVFLALLAMVAVTSGLHEVGGPNLWLGLWQRLSLAVAAMVIVTVAVAVTSAGSTARREAS</sequence>
<feature type="transmembrane region" description="Helical" evidence="1">
    <location>
        <begin position="192"/>
        <end position="212"/>
    </location>
</feature>
<comment type="caution">
    <text evidence="2">The sequence shown here is derived from an EMBL/GenBank/DDBJ whole genome shotgun (WGS) entry which is preliminary data.</text>
</comment>
<evidence type="ECO:0000313" key="3">
    <source>
        <dbReference type="Proteomes" id="UP000235363"/>
    </source>
</evidence>
<evidence type="ECO:0000256" key="1">
    <source>
        <dbReference type="SAM" id="Phobius"/>
    </source>
</evidence>
<organism evidence="2 3">
    <name type="scientific">Corynebacterium xerosis</name>
    <dbReference type="NCBI Taxonomy" id="1725"/>
    <lineage>
        <taxon>Bacteria</taxon>
        <taxon>Bacillati</taxon>
        <taxon>Actinomycetota</taxon>
        <taxon>Actinomycetes</taxon>
        <taxon>Mycobacteriales</taxon>
        <taxon>Corynebacteriaceae</taxon>
        <taxon>Corynebacterium</taxon>
    </lineage>
</organism>
<keyword evidence="1" id="KW-0812">Transmembrane</keyword>
<accession>A0A2N6SYC4</accession>
<evidence type="ECO:0000313" key="2">
    <source>
        <dbReference type="EMBL" id="PMC62063.1"/>
    </source>
</evidence>
<feature type="transmembrane region" description="Helical" evidence="1">
    <location>
        <begin position="85"/>
        <end position="103"/>
    </location>
</feature>
<keyword evidence="1" id="KW-1133">Transmembrane helix</keyword>
<dbReference type="Proteomes" id="UP000235363">
    <property type="component" value="Unassembled WGS sequence"/>
</dbReference>